<gene>
    <name evidence="2" type="ORF">DFR67_114134</name>
</gene>
<evidence type="ECO:0000313" key="2">
    <source>
        <dbReference type="EMBL" id="PYE14035.1"/>
    </source>
</evidence>
<dbReference type="RefSeq" id="WP_110471662.1">
    <property type="nucleotide sequence ID" value="NZ_QJSP01000014.1"/>
</dbReference>
<feature type="region of interest" description="Disordered" evidence="1">
    <location>
        <begin position="313"/>
        <end position="333"/>
    </location>
</feature>
<organism evidence="2 3">
    <name type="scientific">Williamsia limnetica</name>
    <dbReference type="NCBI Taxonomy" id="882452"/>
    <lineage>
        <taxon>Bacteria</taxon>
        <taxon>Bacillati</taxon>
        <taxon>Actinomycetota</taxon>
        <taxon>Actinomycetes</taxon>
        <taxon>Mycobacteriales</taxon>
        <taxon>Nocardiaceae</taxon>
        <taxon>Williamsia</taxon>
    </lineage>
</organism>
<dbReference type="Proteomes" id="UP000247591">
    <property type="component" value="Unassembled WGS sequence"/>
</dbReference>
<evidence type="ECO:0000313" key="3">
    <source>
        <dbReference type="Proteomes" id="UP000247591"/>
    </source>
</evidence>
<name>A0A318RJS5_WILLI</name>
<evidence type="ECO:0000256" key="1">
    <source>
        <dbReference type="SAM" id="MobiDB-lite"/>
    </source>
</evidence>
<reference evidence="2 3" key="1">
    <citation type="submission" date="2018-06" db="EMBL/GenBank/DDBJ databases">
        <title>Genomic Encyclopedia of Type Strains, Phase IV (KMG-IV): sequencing the most valuable type-strain genomes for metagenomic binning, comparative biology and taxonomic classification.</title>
        <authorList>
            <person name="Goeker M."/>
        </authorList>
    </citation>
    <scope>NUCLEOTIDE SEQUENCE [LARGE SCALE GENOMIC DNA]</scope>
    <source>
        <strain evidence="2 3">DSM 45521</strain>
    </source>
</reference>
<proteinExistence type="predicted"/>
<dbReference type="OrthoDB" id="4382066at2"/>
<feature type="compositionally biased region" description="Basic and acidic residues" evidence="1">
    <location>
        <begin position="323"/>
        <end position="333"/>
    </location>
</feature>
<dbReference type="EMBL" id="QJSP01000014">
    <property type="protein sequence ID" value="PYE14035.1"/>
    <property type="molecule type" value="Genomic_DNA"/>
</dbReference>
<dbReference type="AlphaFoldDB" id="A0A318RJS5"/>
<accession>A0A318RJS5</accession>
<comment type="caution">
    <text evidence="2">The sequence shown here is derived from an EMBL/GenBank/DDBJ whole genome shotgun (WGS) entry which is preliminary data.</text>
</comment>
<sequence>MIPTDHREPVASLLHELTPDIDAAALLLLVARYEALAQRVSECIATVDNEVRALTEALDGQTSVAAEAKGRLLGRELHAARDKVMVTADIVLAYADAVEQAKQRLTVVAAIADRDVLAGAVLAAATGEVATQAGAERLAARTMSAAAAELDHRTALIARDAEQSVPEQGQHPGGMPMTPGAMMAPLGALAGIAAARTASGGEGSAHVPDVDLGMLRARAAVLTATQPPEVAPWIRVAVGLGIDQAGRRTVVVGTSEPCGYLRPGVVPEPHEVVVGDGRAPELAFIGYCHDRELTPLAVCAATPPSPEVAAAIDESGAHAIDPGGHEDPSGPGL</sequence>
<keyword evidence="3" id="KW-1185">Reference proteome</keyword>
<protein>
    <submittedName>
        <fullName evidence="2">Uncharacterized protein</fullName>
    </submittedName>
</protein>